<accession>A0AAE0N849</accession>
<dbReference type="Pfam" id="PF12920">
    <property type="entry name" value="TcdA_TcdB_pore"/>
    <property type="match status" value="1"/>
</dbReference>
<reference evidence="2" key="2">
    <citation type="submission" date="2023-06" db="EMBL/GenBank/DDBJ databases">
        <authorList>
            <consortium name="Lawrence Berkeley National Laboratory"/>
            <person name="Haridas S."/>
            <person name="Hensen N."/>
            <person name="Bonometti L."/>
            <person name="Westerberg I."/>
            <person name="Brannstrom I.O."/>
            <person name="Guillou S."/>
            <person name="Cros-Aarteil S."/>
            <person name="Calhoun S."/>
            <person name="Kuo A."/>
            <person name="Mondo S."/>
            <person name="Pangilinan J."/>
            <person name="Riley R."/>
            <person name="Labutti K."/>
            <person name="Andreopoulos B."/>
            <person name="Lipzen A."/>
            <person name="Chen C."/>
            <person name="Yanf M."/>
            <person name="Daum C."/>
            <person name="Ng V."/>
            <person name="Clum A."/>
            <person name="Steindorff A."/>
            <person name="Ohm R."/>
            <person name="Martin F."/>
            <person name="Silar P."/>
            <person name="Natvig D."/>
            <person name="Lalanne C."/>
            <person name="Gautier V."/>
            <person name="Ament-Velasquez S.L."/>
            <person name="Kruys A."/>
            <person name="Hutchinson M.I."/>
            <person name="Powell A.J."/>
            <person name="Barry K."/>
            <person name="Miller A.N."/>
            <person name="Grigoriev I.V."/>
            <person name="Debuchy R."/>
            <person name="Gladieux P."/>
            <person name="Thoren M.H."/>
            <person name="Johannesson H."/>
        </authorList>
    </citation>
    <scope>NUCLEOTIDE SEQUENCE</scope>
    <source>
        <strain evidence="2">CBS 958.72</strain>
    </source>
</reference>
<name>A0AAE0N849_9PEZI</name>
<gene>
    <name evidence="2" type="ORF">B0T24DRAFT_679709</name>
</gene>
<reference evidence="2" key="1">
    <citation type="journal article" date="2023" name="Mol. Phylogenet. Evol.">
        <title>Genome-scale phylogeny and comparative genomics of the fungal order Sordariales.</title>
        <authorList>
            <person name="Hensen N."/>
            <person name="Bonometti L."/>
            <person name="Westerberg I."/>
            <person name="Brannstrom I.O."/>
            <person name="Guillou S."/>
            <person name="Cros-Aarteil S."/>
            <person name="Calhoun S."/>
            <person name="Haridas S."/>
            <person name="Kuo A."/>
            <person name="Mondo S."/>
            <person name="Pangilinan J."/>
            <person name="Riley R."/>
            <person name="LaButti K."/>
            <person name="Andreopoulos B."/>
            <person name="Lipzen A."/>
            <person name="Chen C."/>
            <person name="Yan M."/>
            <person name="Daum C."/>
            <person name="Ng V."/>
            <person name="Clum A."/>
            <person name="Steindorff A."/>
            <person name="Ohm R.A."/>
            <person name="Martin F."/>
            <person name="Silar P."/>
            <person name="Natvig D.O."/>
            <person name="Lalanne C."/>
            <person name="Gautier V."/>
            <person name="Ament-Velasquez S.L."/>
            <person name="Kruys A."/>
            <person name="Hutchinson M.I."/>
            <person name="Powell A.J."/>
            <person name="Barry K."/>
            <person name="Miller A.N."/>
            <person name="Grigoriev I.V."/>
            <person name="Debuchy R."/>
            <person name="Gladieux P."/>
            <person name="Hiltunen Thoren M."/>
            <person name="Johannesson H."/>
        </authorList>
    </citation>
    <scope>NUCLEOTIDE SEQUENCE</scope>
    <source>
        <strain evidence="2">CBS 958.72</strain>
    </source>
</reference>
<proteinExistence type="predicted"/>
<keyword evidence="3" id="KW-1185">Reference proteome</keyword>
<comment type="caution">
    <text evidence="2">The sequence shown here is derived from an EMBL/GenBank/DDBJ whole genome shotgun (WGS) entry which is preliminary data.</text>
</comment>
<sequence length="70" mass="8372">MATIADLVSSLEESKRLRDKWMQILNNIKEKQERSRYEVPFINVEEPSEPPRWIHTSDPELKRLRDHLDG</sequence>
<evidence type="ECO:0000313" key="2">
    <source>
        <dbReference type="EMBL" id="KAK3374352.1"/>
    </source>
</evidence>
<dbReference type="InterPro" id="IPR024769">
    <property type="entry name" value="TcdA/TcdB_pore_forming"/>
</dbReference>
<feature type="domain" description="TcdA/TcdB toxin pore forming" evidence="1">
    <location>
        <begin position="3"/>
        <end position="69"/>
    </location>
</feature>
<protein>
    <recommendedName>
        <fullName evidence="1">TcdA/TcdB toxin pore forming domain-containing protein</fullName>
    </recommendedName>
</protein>
<dbReference type="AlphaFoldDB" id="A0AAE0N849"/>
<organism evidence="2 3">
    <name type="scientific">Lasiosphaeria ovina</name>
    <dbReference type="NCBI Taxonomy" id="92902"/>
    <lineage>
        <taxon>Eukaryota</taxon>
        <taxon>Fungi</taxon>
        <taxon>Dikarya</taxon>
        <taxon>Ascomycota</taxon>
        <taxon>Pezizomycotina</taxon>
        <taxon>Sordariomycetes</taxon>
        <taxon>Sordariomycetidae</taxon>
        <taxon>Sordariales</taxon>
        <taxon>Lasiosphaeriaceae</taxon>
        <taxon>Lasiosphaeria</taxon>
    </lineage>
</organism>
<dbReference type="Proteomes" id="UP001287356">
    <property type="component" value="Unassembled WGS sequence"/>
</dbReference>
<evidence type="ECO:0000259" key="1">
    <source>
        <dbReference type="Pfam" id="PF12920"/>
    </source>
</evidence>
<dbReference type="EMBL" id="JAULSN010000004">
    <property type="protein sequence ID" value="KAK3374352.1"/>
    <property type="molecule type" value="Genomic_DNA"/>
</dbReference>
<evidence type="ECO:0000313" key="3">
    <source>
        <dbReference type="Proteomes" id="UP001287356"/>
    </source>
</evidence>